<dbReference type="FunFam" id="1.10.510.10:FF:000399">
    <property type="entry name" value="Tyrosine-protein kinase"/>
    <property type="match status" value="1"/>
</dbReference>
<evidence type="ECO:0000256" key="3">
    <source>
        <dbReference type="ARBA" id="ARBA00022741"/>
    </source>
</evidence>
<dbReference type="SMART" id="SM00219">
    <property type="entry name" value="TyrKc"/>
    <property type="match status" value="1"/>
</dbReference>
<organism evidence="6">
    <name type="scientific">Octopus bimaculoides</name>
    <name type="common">California two-spotted octopus</name>
    <dbReference type="NCBI Taxonomy" id="37653"/>
    <lineage>
        <taxon>Eukaryota</taxon>
        <taxon>Metazoa</taxon>
        <taxon>Spiralia</taxon>
        <taxon>Lophotrochozoa</taxon>
        <taxon>Mollusca</taxon>
        <taxon>Cephalopoda</taxon>
        <taxon>Coleoidea</taxon>
        <taxon>Octopodiformes</taxon>
        <taxon>Octopoda</taxon>
        <taxon>Incirrata</taxon>
        <taxon>Octopodidae</taxon>
        <taxon>Octopus</taxon>
    </lineage>
</organism>
<dbReference type="Pfam" id="PF07714">
    <property type="entry name" value="PK_Tyr_Ser-Thr"/>
    <property type="match status" value="1"/>
</dbReference>
<dbReference type="EMBL" id="KQ420429">
    <property type="protein sequence ID" value="KOF80311.1"/>
    <property type="molecule type" value="Genomic_DNA"/>
</dbReference>
<dbReference type="InterPro" id="IPR008266">
    <property type="entry name" value="Tyr_kinase_AS"/>
</dbReference>
<dbReference type="PROSITE" id="PS00109">
    <property type="entry name" value="PROTEIN_KINASE_TYR"/>
    <property type="match status" value="1"/>
</dbReference>
<dbReference type="InterPro" id="IPR020635">
    <property type="entry name" value="Tyr_kinase_cat_dom"/>
</dbReference>
<accession>A0A0L8GTB6</accession>
<dbReference type="InterPro" id="IPR050198">
    <property type="entry name" value="Non-receptor_tyrosine_kinases"/>
</dbReference>
<dbReference type="InterPro" id="IPR001245">
    <property type="entry name" value="Ser-Thr/Tyr_kinase_cat_dom"/>
</dbReference>
<keyword evidence="3" id="KW-0547">Nucleotide-binding</keyword>
<keyword evidence="2" id="KW-0597">Phosphoprotein</keyword>
<sequence length="234" mass="27246">MSCDEFVAEAHTMHTLRHRRLVQLLAVCTREEPIYIITELMDKGSLLNYLRNNKLSPDMLSVQDLIEIAAQVADGMKYLEMCKYVHRDLRAANILVAANKTVKVADFGLARLIKDEVYEGHGRVRFPVKWTSPEAAHEHRFSIKSDVWSYGVLLYEIITFGRVPYPEYPGKTVLHKIENGYRMPKPTEPISCPDTYYEVMLNCWNKKPEMRPTFDYLFSHFNDFLVSSEKNYTE</sequence>
<dbReference type="SUPFAM" id="SSF56112">
    <property type="entry name" value="Protein kinase-like (PK-like)"/>
    <property type="match status" value="1"/>
</dbReference>
<dbReference type="PIRSF" id="PIRSF000654">
    <property type="entry name" value="Integrin-linked_kinase"/>
    <property type="match status" value="1"/>
</dbReference>
<keyword evidence="4" id="KW-0067">ATP-binding</keyword>
<reference evidence="6" key="1">
    <citation type="submission" date="2015-07" db="EMBL/GenBank/DDBJ databases">
        <title>MeaNS - Measles Nucleotide Surveillance Program.</title>
        <authorList>
            <person name="Tran T."/>
            <person name="Druce J."/>
        </authorList>
    </citation>
    <scope>NUCLEOTIDE SEQUENCE</scope>
    <source>
        <strain evidence="6">UCB-OBI-ISO-001</strain>
        <tissue evidence="6">Gonad</tissue>
    </source>
</reference>
<evidence type="ECO:0000259" key="5">
    <source>
        <dbReference type="PROSITE" id="PS50011"/>
    </source>
</evidence>
<evidence type="ECO:0000256" key="4">
    <source>
        <dbReference type="ARBA" id="ARBA00022840"/>
    </source>
</evidence>
<dbReference type="InterPro" id="IPR011009">
    <property type="entry name" value="Kinase-like_dom_sf"/>
</dbReference>
<evidence type="ECO:0000256" key="1">
    <source>
        <dbReference type="ARBA" id="ARBA00022443"/>
    </source>
</evidence>
<dbReference type="STRING" id="37653.A0A0L8GTB6"/>
<dbReference type="GO" id="GO:0005524">
    <property type="term" value="F:ATP binding"/>
    <property type="evidence" value="ECO:0007669"/>
    <property type="project" value="UniProtKB-KW"/>
</dbReference>
<feature type="domain" description="Protein kinase" evidence="5">
    <location>
        <begin position="1"/>
        <end position="225"/>
    </location>
</feature>
<dbReference type="PROSITE" id="PS50011">
    <property type="entry name" value="PROTEIN_KINASE_DOM"/>
    <property type="match status" value="1"/>
</dbReference>
<dbReference type="Gene3D" id="1.10.510.10">
    <property type="entry name" value="Transferase(Phosphotransferase) domain 1"/>
    <property type="match status" value="1"/>
</dbReference>
<dbReference type="PANTHER" id="PTHR24418">
    <property type="entry name" value="TYROSINE-PROTEIN KINASE"/>
    <property type="match status" value="1"/>
</dbReference>
<evidence type="ECO:0000313" key="6">
    <source>
        <dbReference type="EMBL" id="KOF80311.1"/>
    </source>
</evidence>
<name>A0A0L8GTB6_OCTBM</name>
<dbReference type="PRINTS" id="PR00109">
    <property type="entry name" value="TYRKINASE"/>
</dbReference>
<keyword evidence="1" id="KW-0728">SH3 domain</keyword>
<protein>
    <recommendedName>
        <fullName evidence="5">Protein kinase domain-containing protein</fullName>
    </recommendedName>
</protein>
<evidence type="ECO:0000256" key="2">
    <source>
        <dbReference type="ARBA" id="ARBA00022553"/>
    </source>
</evidence>
<dbReference type="GO" id="GO:0004713">
    <property type="term" value="F:protein tyrosine kinase activity"/>
    <property type="evidence" value="ECO:0007669"/>
    <property type="project" value="InterPro"/>
</dbReference>
<dbReference type="AlphaFoldDB" id="A0A0L8GTB6"/>
<dbReference type="OrthoDB" id="4062651at2759"/>
<gene>
    <name evidence="6" type="ORF">OCBIM_22028098mg</name>
</gene>
<dbReference type="InterPro" id="IPR000719">
    <property type="entry name" value="Prot_kinase_dom"/>
</dbReference>
<proteinExistence type="predicted"/>